<dbReference type="PRINTS" id="PR00032">
    <property type="entry name" value="HTHARAC"/>
</dbReference>
<dbReference type="InterPro" id="IPR020449">
    <property type="entry name" value="Tscrpt_reg_AraC-type_HTH"/>
</dbReference>
<dbReference type="PANTHER" id="PTHR43280:SF28">
    <property type="entry name" value="HTH-TYPE TRANSCRIPTIONAL ACTIVATOR RHAS"/>
    <property type="match status" value="1"/>
</dbReference>
<dbReference type="AlphaFoldDB" id="A0A1M6TET6"/>
<dbReference type="InterPro" id="IPR037923">
    <property type="entry name" value="HTH-like"/>
</dbReference>
<dbReference type="Pfam" id="PF12833">
    <property type="entry name" value="HTH_18"/>
    <property type="match status" value="1"/>
</dbReference>
<dbReference type="EMBL" id="FRAC01000013">
    <property type="protein sequence ID" value="SHK55483.1"/>
    <property type="molecule type" value="Genomic_DNA"/>
</dbReference>
<dbReference type="CDD" id="cd02208">
    <property type="entry name" value="cupin_RmlC-like"/>
    <property type="match status" value="1"/>
</dbReference>
<dbReference type="PROSITE" id="PS01124">
    <property type="entry name" value="HTH_ARAC_FAMILY_2"/>
    <property type="match status" value="1"/>
</dbReference>
<gene>
    <name evidence="5" type="ORF">SAMN02745136_02774</name>
</gene>
<evidence type="ECO:0000256" key="2">
    <source>
        <dbReference type="ARBA" id="ARBA00023125"/>
    </source>
</evidence>
<organism evidence="5 6">
    <name type="scientific">Anaerocolumna jejuensis DSM 15929</name>
    <dbReference type="NCBI Taxonomy" id="1121322"/>
    <lineage>
        <taxon>Bacteria</taxon>
        <taxon>Bacillati</taxon>
        <taxon>Bacillota</taxon>
        <taxon>Clostridia</taxon>
        <taxon>Lachnospirales</taxon>
        <taxon>Lachnospiraceae</taxon>
        <taxon>Anaerocolumna</taxon>
    </lineage>
</organism>
<reference evidence="5 6" key="1">
    <citation type="submission" date="2016-11" db="EMBL/GenBank/DDBJ databases">
        <authorList>
            <person name="Jaros S."/>
            <person name="Januszkiewicz K."/>
            <person name="Wedrychowicz H."/>
        </authorList>
    </citation>
    <scope>NUCLEOTIDE SEQUENCE [LARGE SCALE GENOMIC DNA]</scope>
    <source>
        <strain evidence="5 6">DSM 15929</strain>
    </source>
</reference>
<sequence length="314" mass="36712">MKQAGVIFTEYQLSLEKGLEVNLIGHSVCNRGWSICNRHLPDMEFIVVYSGQLLCEIDHIPYLLKEGDGCLIPPGVLISQYSHNGPCRFFYTHIETGFDVIEEDKRNELISKYINAQEENQEQFFILPPREEKDNWLFLGSHMDMIEYKDEIFTLFEKALLERNQQAPGYLYMLSLYVQQILSLASRCFLKKAQTQAKQVEREQKKLVQDTLSYINAHYAEGINIRLLSADFFVSQQYLTRVFKAAMGISPIKYMNKIRIEQAKKLIRTTNENLSSIAFEVGFDNIYYFSRTFKQYEGISPLHYRNWLNSKSNQ</sequence>
<dbReference type="GO" id="GO:0043565">
    <property type="term" value="F:sequence-specific DNA binding"/>
    <property type="evidence" value="ECO:0007669"/>
    <property type="project" value="InterPro"/>
</dbReference>
<evidence type="ECO:0000313" key="6">
    <source>
        <dbReference type="Proteomes" id="UP000184386"/>
    </source>
</evidence>
<dbReference type="InterPro" id="IPR018062">
    <property type="entry name" value="HTH_AraC-typ_CS"/>
</dbReference>
<keyword evidence="2 5" id="KW-0238">DNA-binding</keyword>
<dbReference type="PANTHER" id="PTHR43280">
    <property type="entry name" value="ARAC-FAMILY TRANSCRIPTIONAL REGULATOR"/>
    <property type="match status" value="1"/>
</dbReference>
<dbReference type="InterPro" id="IPR009057">
    <property type="entry name" value="Homeodomain-like_sf"/>
</dbReference>
<dbReference type="SUPFAM" id="SSF46689">
    <property type="entry name" value="Homeodomain-like"/>
    <property type="match status" value="2"/>
</dbReference>
<evidence type="ECO:0000313" key="5">
    <source>
        <dbReference type="EMBL" id="SHK55483.1"/>
    </source>
</evidence>
<dbReference type="GO" id="GO:0003700">
    <property type="term" value="F:DNA-binding transcription factor activity"/>
    <property type="evidence" value="ECO:0007669"/>
    <property type="project" value="InterPro"/>
</dbReference>
<keyword evidence="1" id="KW-0805">Transcription regulation</keyword>
<name>A0A1M6TET6_9FIRM</name>
<keyword evidence="6" id="KW-1185">Reference proteome</keyword>
<dbReference type="SMART" id="SM00342">
    <property type="entry name" value="HTH_ARAC"/>
    <property type="match status" value="1"/>
</dbReference>
<keyword evidence="3" id="KW-0804">Transcription</keyword>
<protein>
    <submittedName>
        <fullName evidence="5">AraC-type DNA-binding protein</fullName>
    </submittedName>
</protein>
<dbReference type="InterPro" id="IPR018060">
    <property type="entry name" value="HTH_AraC"/>
</dbReference>
<dbReference type="SUPFAM" id="SSF51215">
    <property type="entry name" value="Regulatory protein AraC"/>
    <property type="match status" value="1"/>
</dbReference>
<dbReference type="Pfam" id="PF02311">
    <property type="entry name" value="AraC_binding"/>
    <property type="match status" value="1"/>
</dbReference>
<dbReference type="Gene3D" id="1.10.10.60">
    <property type="entry name" value="Homeodomain-like"/>
    <property type="match status" value="2"/>
</dbReference>
<proteinExistence type="predicted"/>
<dbReference type="STRING" id="1121322.SAMN02745136_02774"/>
<evidence type="ECO:0000259" key="4">
    <source>
        <dbReference type="PROSITE" id="PS01124"/>
    </source>
</evidence>
<feature type="domain" description="HTH araC/xylS-type" evidence="4">
    <location>
        <begin position="209"/>
        <end position="307"/>
    </location>
</feature>
<dbReference type="InterPro" id="IPR003313">
    <property type="entry name" value="AraC-bd"/>
</dbReference>
<dbReference type="PROSITE" id="PS00041">
    <property type="entry name" value="HTH_ARAC_FAMILY_1"/>
    <property type="match status" value="1"/>
</dbReference>
<evidence type="ECO:0000256" key="1">
    <source>
        <dbReference type="ARBA" id="ARBA00023015"/>
    </source>
</evidence>
<dbReference type="OrthoDB" id="9791615at2"/>
<dbReference type="Proteomes" id="UP000184386">
    <property type="component" value="Unassembled WGS sequence"/>
</dbReference>
<accession>A0A1M6TET6</accession>
<evidence type="ECO:0000256" key="3">
    <source>
        <dbReference type="ARBA" id="ARBA00023163"/>
    </source>
</evidence>